<proteinExistence type="predicted"/>
<feature type="compositionally biased region" description="Basic and acidic residues" evidence="1">
    <location>
        <begin position="19"/>
        <end position="31"/>
    </location>
</feature>
<feature type="region of interest" description="Disordered" evidence="1">
    <location>
        <begin position="1"/>
        <end position="81"/>
    </location>
</feature>
<protein>
    <recommendedName>
        <fullName evidence="4">Prolactin receptor</fullName>
    </recommendedName>
</protein>
<accession>A0ABR3LJ44</accession>
<evidence type="ECO:0000256" key="1">
    <source>
        <dbReference type="SAM" id="MobiDB-lite"/>
    </source>
</evidence>
<reference evidence="2 3" key="1">
    <citation type="submission" date="2023-09" db="EMBL/GenBank/DDBJ databases">
        <authorList>
            <person name="Wang M."/>
        </authorList>
    </citation>
    <scope>NUCLEOTIDE SEQUENCE [LARGE SCALE GENOMIC DNA]</scope>
    <source>
        <strain evidence="2">GT-2023</strain>
        <tissue evidence="2">Liver</tissue>
    </source>
</reference>
<feature type="compositionally biased region" description="Basic and acidic residues" evidence="1">
    <location>
        <begin position="47"/>
        <end position="59"/>
    </location>
</feature>
<evidence type="ECO:0000313" key="3">
    <source>
        <dbReference type="Proteomes" id="UP001558613"/>
    </source>
</evidence>
<gene>
    <name evidence="2" type="ORF">QQF64_019304</name>
</gene>
<organism evidence="2 3">
    <name type="scientific">Cirrhinus molitorella</name>
    <name type="common">mud carp</name>
    <dbReference type="NCBI Taxonomy" id="172907"/>
    <lineage>
        <taxon>Eukaryota</taxon>
        <taxon>Metazoa</taxon>
        <taxon>Chordata</taxon>
        <taxon>Craniata</taxon>
        <taxon>Vertebrata</taxon>
        <taxon>Euteleostomi</taxon>
        <taxon>Actinopterygii</taxon>
        <taxon>Neopterygii</taxon>
        <taxon>Teleostei</taxon>
        <taxon>Ostariophysi</taxon>
        <taxon>Cypriniformes</taxon>
        <taxon>Cyprinidae</taxon>
        <taxon>Labeoninae</taxon>
        <taxon>Labeonini</taxon>
        <taxon>Cirrhinus</taxon>
    </lineage>
</organism>
<keyword evidence="3" id="KW-1185">Reference proteome</keyword>
<dbReference type="Proteomes" id="UP001558613">
    <property type="component" value="Unassembled WGS sequence"/>
</dbReference>
<sequence>MSTIAPSMGPLDKHRTHTHSYERQLHADRRGWLNPLSLPPSLWGEQSKLDADTHTHTPPDLEQPPLTDRSATVLSRKPCLP</sequence>
<comment type="caution">
    <text evidence="2">The sequence shown here is derived from an EMBL/GenBank/DDBJ whole genome shotgun (WGS) entry which is preliminary data.</text>
</comment>
<name>A0ABR3LJ44_9TELE</name>
<evidence type="ECO:0008006" key="4">
    <source>
        <dbReference type="Google" id="ProtNLM"/>
    </source>
</evidence>
<dbReference type="EMBL" id="JAYMGO010000022">
    <property type="protein sequence ID" value="KAL1251508.1"/>
    <property type="molecule type" value="Genomic_DNA"/>
</dbReference>
<evidence type="ECO:0000313" key="2">
    <source>
        <dbReference type="EMBL" id="KAL1251508.1"/>
    </source>
</evidence>